<dbReference type="GO" id="GO:0004657">
    <property type="term" value="F:proline dehydrogenase activity"/>
    <property type="evidence" value="ECO:0007669"/>
    <property type="project" value="InterPro"/>
</dbReference>
<evidence type="ECO:0000259" key="3">
    <source>
        <dbReference type="Pfam" id="PF01619"/>
    </source>
</evidence>
<dbReference type="EMBL" id="CP029346">
    <property type="protein sequence ID" value="AWL08728.1"/>
    <property type="molecule type" value="Genomic_DNA"/>
</dbReference>
<keyword evidence="2" id="KW-0472">Membrane</keyword>
<keyword evidence="2" id="KW-1133">Transmembrane helix</keyword>
<gene>
    <name evidence="4" type="ORF">HME7025_00858</name>
</gene>
<dbReference type="PANTHER" id="PTHR13914">
    <property type="entry name" value="PROLINE OXIDASE"/>
    <property type="match status" value="1"/>
</dbReference>
<evidence type="ECO:0000313" key="4">
    <source>
        <dbReference type="EMBL" id="AWL08728.1"/>
    </source>
</evidence>
<dbReference type="GO" id="GO:0071949">
    <property type="term" value="F:FAD binding"/>
    <property type="evidence" value="ECO:0007669"/>
    <property type="project" value="TreeGrafter"/>
</dbReference>
<dbReference type="InterPro" id="IPR015659">
    <property type="entry name" value="Proline_oxidase"/>
</dbReference>
<sequence>MTHQTSSKKLKKLSFEDTQIAFASKSDFQLRKSYWIFAIMNQNWLVKLGTFFIKLFLFLHLPVKKIIKTTLFGQFCGGESIQECQTTIQELDKAHIGTILDYSVEGEENDKSFQLTKNEILKTIVQSHESSAIPYAVFKMTGIFNSELLEKYQTEKGLTEEEEIDFLKSKEYLIEICQEAYNQQVKLFIDAEESWIQNTIDELCYEMMQRYNQKTAIIFNTFQMYRVDMLENLHHAIQVAIDQSYFLGVKLVRGAYLEKERLRAHEDEYSEPLHKEKEATDRDFNLGIQACLDHLDQVHFCVGTHNEQSCQLLCQWMEEKGISQNHPHIYFAQLLGMSDNISYNLASSGYNVAKYVPYGPVSSVMPYLFRRAEENSSIAGQTSREFALLQKEVSRRKNL</sequence>
<name>A0A2S2DTP2_9BACT</name>
<dbReference type="EC" id="1.5.-.-" evidence="4"/>
<dbReference type="Proteomes" id="UP000245468">
    <property type="component" value="Chromosome"/>
</dbReference>
<dbReference type="AlphaFoldDB" id="A0A2S2DTP2"/>
<feature type="transmembrane region" description="Helical" evidence="2">
    <location>
        <begin position="34"/>
        <end position="59"/>
    </location>
</feature>
<keyword evidence="5" id="KW-1185">Reference proteome</keyword>
<dbReference type="InterPro" id="IPR029041">
    <property type="entry name" value="FAD-linked_oxidoreductase-like"/>
</dbReference>
<keyword evidence="1 4" id="KW-0560">Oxidoreductase</keyword>
<proteinExistence type="predicted"/>
<dbReference type="OrthoDB" id="1401444at2"/>
<dbReference type="Gene3D" id="3.20.20.220">
    <property type="match status" value="1"/>
</dbReference>
<evidence type="ECO:0000256" key="2">
    <source>
        <dbReference type="SAM" id="Phobius"/>
    </source>
</evidence>
<keyword evidence="2" id="KW-0812">Transmembrane</keyword>
<dbReference type="GO" id="GO:0010133">
    <property type="term" value="P:L-proline catabolic process to L-glutamate"/>
    <property type="evidence" value="ECO:0007669"/>
    <property type="project" value="TreeGrafter"/>
</dbReference>
<protein>
    <submittedName>
        <fullName evidence="4">Carbapenem antibiotics biosynthesis protein CarD</fullName>
        <ecNumber evidence="4">1.5.-.-</ecNumber>
    </submittedName>
</protein>
<dbReference type="Pfam" id="PF01619">
    <property type="entry name" value="Pro_dh"/>
    <property type="match status" value="1"/>
</dbReference>
<dbReference type="InterPro" id="IPR002872">
    <property type="entry name" value="Proline_DH_dom"/>
</dbReference>
<evidence type="ECO:0000256" key="1">
    <source>
        <dbReference type="ARBA" id="ARBA00023002"/>
    </source>
</evidence>
<accession>A0A2S2DTP2</accession>
<evidence type="ECO:0000313" key="5">
    <source>
        <dbReference type="Proteomes" id="UP000245468"/>
    </source>
</evidence>
<organism evidence="4 5">
    <name type="scientific">Aquirufa nivalisilvae</name>
    <dbReference type="NCBI Taxonomy" id="2516557"/>
    <lineage>
        <taxon>Bacteria</taxon>
        <taxon>Pseudomonadati</taxon>
        <taxon>Bacteroidota</taxon>
        <taxon>Cytophagia</taxon>
        <taxon>Cytophagales</taxon>
        <taxon>Flectobacillaceae</taxon>
        <taxon>Aquirufa</taxon>
    </lineage>
</organism>
<reference evidence="5" key="1">
    <citation type="submission" date="2018-05" db="EMBL/GenBank/DDBJ databases">
        <title>Pseudarcicella sp. HME7025 Genome sequencing and assembly.</title>
        <authorList>
            <person name="Kim H."/>
            <person name="Kang H."/>
            <person name="Joh K."/>
        </authorList>
    </citation>
    <scope>NUCLEOTIDE SEQUENCE [LARGE SCALE GENOMIC DNA]</scope>
    <source>
        <strain evidence="5">HME7025</strain>
    </source>
</reference>
<dbReference type="SUPFAM" id="SSF51730">
    <property type="entry name" value="FAD-linked oxidoreductase"/>
    <property type="match status" value="1"/>
</dbReference>
<feature type="domain" description="Proline dehydrogenase" evidence="3">
    <location>
        <begin position="85"/>
        <end position="383"/>
    </location>
</feature>
<dbReference type="PANTHER" id="PTHR13914:SF0">
    <property type="entry name" value="PROLINE DEHYDROGENASE 1, MITOCHONDRIAL"/>
    <property type="match status" value="1"/>
</dbReference>
<dbReference type="KEGG" id="psez:HME7025_00858"/>